<evidence type="ECO:0000313" key="2">
    <source>
        <dbReference type="EMBL" id="KAE9167713.1"/>
    </source>
</evidence>
<sequence length="177" mass="19597">MAVSTVTQVNAYCFVVTRRSPTERVVSGRDSSAALPYQRPRWPPQVAAIVGAFVDRLRDELAEIEAADTYKRERVIMSPQGAEISVGCDAVLNFCANNYLGLSHKPAVEQAAADTLKERGFGLSSGHDRVPVVLRCQRRTLRGRDQQGRRHPYGRAQARQHHRRHQALQGGASPLQA</sequence>
<dbReference type="Gene3D" id="3.90.1150.10">
    <property type="entry name" value="Aspartate Aminotransferase, domain 1"/>
    <property type="match status" value="1"/>
</dbReference>
<feature type="non-terminal residue" evidence="2">
    <location>
        <position position="177"/>
    </location>
</feature>
<keyword evidence="3" id="KW-1185">Reference proteome</keyword>
<evidence type="ECO:0000313" key="3">
    <source>
        <dbReference type="Proteomes" id="UP000433483"/>
    </source>
</evidence>
<name>A0A6A3VUG1_9STRA</name>
<dbReference type="SUPFAM" id="SSF53383">
    <property type="entry name" value="PLP-dependent transferases"/>
    <property type="match status" value="1"/>
</dbReference>
<comment type="caution">
    <text evidence="2">The sequence shown here is derived from an EMBL/GenBank/DDBJ whole genome shotgun (WGS) entry which is preliminary data.</text>
</comment>
<organism evidence="2 3">
    <name type="scientific">Phytophthora fragariae</name>
    <dbReference type="NCBI Taxonomy" id="53985"/>
    <lineage>
        <taxon>Eukaryota</taxon>
        <taxon>Sar</taxon>
        <taxon>Stramenopiles</taxon>
        <taxon>Oomycota</taxon>
        <taxon>Peronosporomycetes</taxon>
        <taxon>Peronosporales</taxon>
        <taxon>Peronosporaceae</taxon>
        <taxon>Phytophthora</taxon>
    </lineage>
</organism>
<gene>
    <name evidence="2" type="ORF">PF005_g28675</name>
</gene>
<dbReference type="AlphaFoldDB" id="A0A6A3VUG1"/>
<protein>
    <recommendedName>
        <fullName evidence="4">Aminotransferase class I/classII domain-containing protein</fullName>
    </recommendedName>
</protein>
<feature type="region of interest" description="Disordered" evidence="1">
    <location>
        <begin position="140"/>
        <end position="177"/>
    </location>
</feature>
<proteinExistence type="predicted"/>
<accession>A0A6A3VUG1</accession>
<dbReference type="InterPro" id="IPR015422">
    <property type="entry name" value="PyrdxlP-dep_Trfase_small"/>
</dbReference>
<dbReference type="InterPro" id="IPR015424">
    <property type="entry name" value="PyrdxlP-dep_Trfase"/>
</dbReference>
<dbReference type="OrthoDB" id="10263824at2759"/>
<reference evidence="2 3" key="1">
    <citation type="submission" date="2018-08" db="EMBL/GenBank/DDBJ databases">
        <title>Genomic investigation of the strawberry pathogen Phytophthora fragariae indicates pathogenicity is determined by transcriptional variation in three key races.</title>
        <authorList>
            <person name="Adams T.M."/>
            <person name="Armitage A.D."/>
            <person name="Sobczyk M.K."/>
            <person name="Bates H.J."/>
            <person name="Dunwell J.M."/>
            <person name="Nellist C.F."/>
            <person name="Harrison R.J."/>
        </authorList>
    </citation>
    <scope>NUCLEOTIDE SEQUENCE [LARGE SCALE GENOMIC DNA]</scope>
    <source>
        <strain evidence="2 3">NOV-27</strain>
    </source>
</reference>
<feature type="compositionally biased region" description="Basic residues" evidence="1">
    <location>
        <begin position="149"/>
        <end position="166"/>
    </location>
</feature>
<dbReference type="Proteomes" id="UP000433483">
    <property type="component" value="Unassembled WGS sequence"/>
</dbReference>
<dbReference type="EMBL" id="QXGB01004058">
    <property type="protein sequence ID" value="KAE9167713.1"/>
    <property type="molecule type" value="Genomic_DNA"/>
</dbReference>
<evidence type="ECO:0008006" key="4">
    <source>
        <dbReference type="Google" id="ProtNLM"/>
    </source>
</evidence>
<evidence type="ECO:0000256" key="1">
    <source>
        <dbReference type="SAM" id="MobiDB-lite"/>
    </source>
</evidence>